<evidence type="ECO:0000259" key="8">
    <source>
        <dbReference type="PROSITE" id="PS51918"/>
    </source>
</evidence>
<name>A0A9W4UM05_9PLEO</name>
<evidence type="ECO:0000313" key="10">
    <source>
        <dbReference type="Proteomes" id="UP001152607"/>
    </source>
</evidence>
<feature type="domain" description="Radical SAM core" evidence="8">
    <location>
        <begin position="192"/>
        <end position="417"/>
    </location>
</feature>
<keyword evidence="3" id="KW-0949">S-adenosyl-L-methionine</keyword>
<dbReference type="Proteomes" id="UP001152607">
    <property type="component" value="Unassembled WGS sequence"/>
</dbReference>
<proteinExistence type="predicted"/>
<dbReference type="InterPro" id="IPR013785">
    <property type="entry name" value="Aldolase_TIM"/>
</dbReference>
<dbReference type="OrthoDB" id="5396721at2759"/>
<keyword evidence="6" id="KW-0408">Iron</keyword>
<keyword evidence="5" id="KW-0663">Pyridoxal phosphate</keyword>
<evidence type="ECO:0000256" key="3">
    <source>
        <dbReference type="ARBA" id="ARBA00022691"/>
    </source>
</evidence>
<dbReference type="SFLD" id="SFLDG01070">
    <property type="entry name" value="PLP-dependent"/>
    <property type="match status" value="1"/>
</dbReference>
<comment type="cofactor">
    <cofactor evidence="1">
        <name>pyridoxal 5'-phosphate</name>
        <dbReference type="ChEBI" id="CHEBI:597326"/>
    </cofactor>
</comment>
<protein>
    <recommendedName>
        <fullName evidence="8">Radical SAM core domain-containing protein</fullName>
    </recommendedName>
</protein>
<comment type="caution">
    <text evidence="9">The sequence shown here is derived from an EMBL/GenBank/DDBJ whole genome shotgun (WGS) entry which is preliminary data.</text>
</comment>
<gene>
    <name evidence="9" type="ORF">PDIGIT_LOCUS11279</name>
</gene>
<dbReference type="SUPFAM" id="SSF102114">
    <property type="entry name" value="Radical SAM enzymes"/>
    <property type="match status" value="1"/>
</dbReference>
<evidence type="ECO:0000256" key="7">
    <source>
        <dbReference type="ARBA" id="ARBA00023014"/>
    </source>
</evidence>
<dbReference type="PROSITE" id="PS51918">
    <property type="entry name" value="RADICAL_SAM"/>
    <property type="match status" value="1"/>
</dbReference>
<accession>A0A9W4UM05</accession>
<keyword evidence="10" id="KW-1185">Reference proteome</keyword>
<sequence length="490" mass="55929">MDVLSNLLYWCKLLHIAQHSDMASSPAFSAFHRRQSSSRLYPTFYRAQRFMCSTHTEQERYWSHIPAWKDVERKEFVSYRFQLRNTVNHAKLNKFLIDVLPDTLAPSYNLQLQHIQTKHDFIEDANSGLEVAPMAVRLTPHILSRINWAAPLDDPIRRQFLPLKSSIIEDHRLLTLDSLDEEADSPVPGLVHRYPGRALFLATSICPVYCRFCTRSYAVGAPTRTVSKWPQKPSRKRWEKVFQHIEKDHSLRDIIISGGDAYYLSPEDLREIGERLLGIPHILRFRFASKGLAVAPGRILDQTDPWASTLIDLSNQGRRIGKQVCLHTHINHPNEITWITRSAANYLFANGVIVRNQSVLLKGVNDDVETMGNLIRSLSEINIQPYYVYQCDLVRGVEDLRTPLGTMLRIEKHIRGTFSGFMLPSFVVDLPGGGGKRLASTFESYLDGISTWEAPGLSGEKGRKRYLYYDPIIPGRIAQFPRISDGESTG</sequence>
<reference evidence="9" key="1">
    <citation type="submission" date="2023-01" db="EMBL/GenBank/DDBJ databases">
        <authorList>
            <person name="Van Ghelder C."/>
            <person name="Rancurel C."/>
        </authorList>
    </citation>
    <scope>NUCLEOTIDE SEQUENCE</scope>
    <source>
        <strain evidence="9">CNCM I-4278</strain>
    </source>
</reference>
<dbReference type="PANTHER" id="PTHR30538:SF0">
    <property type="entry name" value="L-LYSINE 2,3-AMINOMUTASE AQ_1632-RELATED"/>
    <property type="match status" value="1"/>
</dbReference>
<keyword evidence="7" id="KW-0411">Iron-sulfur</keyword>
<dbReference type="InterPro" id="IPR007197">
    <property type="entry name" value="rSAM"/>
</dbReference>
<evidence type="ECO:0000256" key="4">
    <source>
        <dbReference type="ARBA" id="ARBA00022723"/>
    </source>
</evidence>
<dbReference type="GO" id="GO:0051539">
    <property type="term" value="F:4 iron, 4 sulfur cluster binding"/>
    <property type="evidence" value="ECO:0007669"/>
    <property type="project" value="UniProtKB-KW"/>
</dbReference>
<dbReference type="AlphaFoldDB" id="A0A9W4UM05"/>
<evidence type="ECO:0000256" key="5">
    <source>
        <dbReference type="ARBA" id="ARBA00022898"/>
    </source>
</evidence>
<evidence type="ECO:0000313" key="9">
    <source>
        <dbReference type="EMBL" id="CAI6338154.1"/>
    </source>
</evidence>
<keyword evidence="2" id="KW-0004">4Fe-4S</keyword>
<keyword evidence="4" id="KW-0479">Metal-binding</keyword>
<dbReference type="InterPro" id="IPR003739">
    <property type="entry name" value="Lys_aminomutase/Glu_NH3_mut"/>
</dbReference>
<dbReference type="Gene3D" id="3.20.20.70">
    <property type="entry name" value="Aldolase class I"/>
    <property type="match status" value="1"/>
</dbReference>
<dbReference type="NCBIfam" id="TIGR00238">
    <property type="entry name" value="KamA family radical SAM protein"/>
    <property type="match status" value="1"/>
</dbReference>
<dbReference type="GO" id="GO:0046872">
    <property type="term" value="F:metal ion binding"/>
    <property type="evidence" value="ECO:0007669"/>
    <property type="project" value="UniProtKB-KW"/>
</dbReference>
<dbReference type="GO" id="GO:0003824">
    <property type="term" value="F:catalytic activity"/>
    <property type="evidence" value="ECO:0007669"/>
    <property type="project" value="InterPro"/>
</dbReference>
<evidence type="ECO:0000256" key="6">
    <source>
        <dbReference type="ARBA" id="ARBA00023004"/>
    </source>
</evidence>
<dbReference type="InterPro" id="IPR058240">
    <property type="entry name" value="rSAM_sf"/>
</dbReference>
<organism evidence="9 10">
    <name type="scientific">Periconia digitata</name>
    <dbReference type="NCBI Taxonomy" id="1303443"/>
    <lineage>
        <taxon>Eukaryota</taxon>
        <taxon>Fungi</taxon>
        <taxon>Dikarya</taxon>
        <taxon>Ascomycota</taxon>
        <taxon>Pezizomycotina</taxon>
        <taxon>Dothideomycetes</taxon>
        <taxon>Pleosporomycetidae</taxon>
        <taxon>Pleosporales</taxon>
        <taxon>Massarineae</taxon>
        <taxon>Periconiaceae</taxon>
        <taxon>Periconia</taxon>
    </lineage>
</organism>
<dbReference type="PANTHER" id="PTHR30538">
    <property type="entry name" value="LYSINE 2,3-AMINOMUTASE-RELATED"/>
    <property type="match status" value="1"/>
</dbReference>
<dbReference type="EMBL" id="CAOQHR010000008">
    <property type="protein sequence ID" value="CAI6338154.1"/>
    <property type="molecule type" value="Genomic_DNA"/>
</dbReference>
<dbReference type="SFLD" id="SFLDS00029">
    <property type="entry name" value="Radical_SAM"/>
    <property type="match status" value="1"/>
</dbReference>
<evidence type="ECO:0000256" key="2">
    <source>
        <dbReference type="ARBA" id="ARBA00022485"/>
    </source>
</evidence>
<evidence type="ECO:0000256" key="1">
    <source>
        <dbReference type="ARBA" id="ARBA00001933"/>
    </source>
</evidence>